<dbReference type="Pfam" id="PF06074">
    <property type="entry name" value="Portal_Mu"/>
    <property type="match status" value="1"/>
</dbReference>
<dbReference type="Proteomes" id="UP000297597">
    <property type="component" value="Unassembled WGS sequence"/>
</dbReference>
<evidence type="ECO:0000259" key="2">
    <source>
        <dbReference type="Pfam" id="PF04233"/>
    </source>
</evidence>
<keyword evidence="4" id="KW-1185">Reference proteome</keyword>
<evidence type="ECO:0000313" key="3">
    <source>
        <dbReference type="EMBL" id="TEB09151.1"/>
    </source>
</evidence>
<feature type="region of interest" description="Disordered" evidence="1">
    <location>
        <begin position="388"/>
        <end position="429"/>
    </location>
</feature>
<dbReference type="OrthoDB" id="9797300at2"/>
<feature type="domain" description="Phage head morphogenesis" evidence="2">
    <location>
        <begin position="588"/>
        <end position="703"/>
    </location>
</feature>
<accession>A0A4Y7RK18</accession>
<feature type="compositionally biased region" description="Basic and acidic residues" evidence="1">
    <location>
        <begin position="738"/>
        <end position="750"/>
    </location>
</feature>
<protein>
    <recommendedName>
        <fullName evidence="2">Phage head morphogenesis domain-containing protein</fullName>
    </recommendedName>
</protein>
<dbReference type="NCBIfam" id="TIGR01641">
    <property type="entry name" value="phageSPP1_gp7"/>
    <property type="match status" value="1"/>
</dbReference>
<reference evidence="3 4" key="1">
    <citation type="journal article" date="2018" name="Environ. Microbiol.">
        <title>Novel energy conservation strategies and behaviour of Pelotomaculum schinkii driving syntrophic propionate catabolism.</title>
        <authorList>
            <person name="Hidalgo-Ahumada C.A.P."/>
            <person name="Nobu M.K."/>
            <person name="Narihiro T."/>
            <person name="Tamaki H."/>
            <person name="Liu W.T."/>
            <person name="Kamagata Y."/>
            <person name="Stams A.J.M."/>
            <person name="Imachi H."/>
            <person name="Sousa D.Z."/>
        </authorList>
    </citation>
    <scope>NUCLEOTIDE SEQUENCE [LARGE SCALE GENOMIC DNA]</scope>
    <source>
        <strain evidence="3 4">MGP</strain>
    </source>
</reference>
<name>A0A4Y7RK18_9FIRM</name>
<proteinExistence type="predicted"/>
<evidence type="ECO:0000313" key="4">
    <source>
        <dbReference type="Proteomes" id="UP000297597"/>
    </source>
</evidence>
<dbReference type="AlphaFoldDB" id="A0A4Y7RK18"/>
<feature type="region of interest" description="Disordered" evidence="1">
    <location>
        <begin position="718"/>
        <end position="750"/>
    </location>
</feature>
<comment type="caution">
    <text evidence="3">The sequence shown here is derived from an EMBL/GenBank/DDBJ whole genome shotgun (WGS) entry which is preliminary data.</text>
</comment>
<organism evidence="3 4">
    <name type="scientific">Pelotomaculum propionicicum</name>
    <dbReference type="NCBI Taxonomy" id="258475"/>
    <lineage>
        <taxon>Bacteria</taxon>
        <taxon>Bacillati</taxon>
        <taxon>Bacillota</taxon>
        <taxon>Clostridia</taxon>
        <taxon>Eubacteriales</taxon>
        <taxon>Desulfotomaculaceae</taxon>
        <taxon>Pelotomaculum</taxon>
    </lineage>
</organism>
<gene>
    <name evidence="3" type="ORF">Pmgp_03372</name>
</gene>
<dbReference type="InterPro" id="IPR009279">
    <property type="entry name" value="Portal_Mu"/>
</dbReference>
<evidence type="ECO:0000256" key="1">
    <source>
        <dbReference type="SAM" id="MobiDB-lite"/>
    </source>
</evidence>
<feature type="compositionally biased region" description="Low complexity" evidence="1">
    <location>
        <begin position="414"/>
        <end position="423"/>
    </location>
</feature>
<sequence>MILGPDGKPIRRPEKSEIITADKLNWQIIMNMLPDPDIILQKTGKTAEVFEEMENDPHVWACLSSRKAGVLTKEWDVLPAGDSPREQEIASFVKSALDDLDMDSLIRQVLDAPFHGYTVHELIWKEARGRWVIDTFKDRPQKYFGFDVNSNLLFKGIFNLDGELMPGAKFLVARHEGSEKKPYGVRLASKCYWPWLFKKHGYKFWAIFVEKYGMPLAIGKYSPGSSEQDKADLVQALIDLVQDAAVAIPSNSEVDFKSAGEGKERIHQMFMEFCESSISKAILGQTLTTQIGETGGAYAAAKVHSGVRDDINESDAKLVMSAINDQPVWWLVDFNYGPQERYPSFVIHYEEEQVQKDRAERDRALVEMGLRIPARYFYTRYNIPEPQDDEPVVAPPALTAGGQPGAPGPQFSMAPRRPSSPAPGRREPWVDFTADGKSTALARDEMLEKYFRRCVDEGVPYYQAVADDLKRQIRAAGSYEEAGRIRPDREELARLAEYHIRVNLTGYMLGEWATWQDYLGARTQEEAQFDDLAGAFNIDAVSLSLEDAVSFFSRLMPVDIENYRKLERQLRDKYFTISAIEGDDMVARVKEEIEKSLEDGTTFENFKKGVNELFAKMGLDQADPWHLENVFRTNIQTAYSAGQYEKLQDPAVADMFPYYRYSAVRDTRTRPAHVAMHGFVAARDDPIWNEWWPPNGYSCRCGVIAINKYKARRENIVPTSERPPFEPDKGFARNPGEAFREVPPDMLARR</sequence>
<dbReference type="Pfam" id="PF04233">
    <property type="entry name" value="Phage_Mu_F"/>
    <property type="match status" value="1"/>
</dbReference>
<dbReference type="EMBL" id="QFFZ01000058">
    <property type="protein sequence ID" value="TEB09151.1"/>
    <property type="molecule type" value="Genomic_DNA"/>
</dbReference>
<dbReference type="InterPro" id="IPR006528">
    <property type="entry name" value="Phage_head_morphogenesis_dom"/>
</dbReference>
<dbReference type="RefSeq" id="WP_134215461.1">
    <property type="nucleotide sequence ID" value="NZ_QFFZ01000058.1"/>
</dbReference>